<gene>
    <name evidence="3" type="ORF">PGLA1383_LOCUS33725</name>
</gene>
<evidence type="ECO:0000256" key="1">
    <source>
        <dbReference type="SAM" id="MobiDB-lite"/>
    </source>
</evidence>
<dbReference type="GO" id="GO:0008017">
    <property type="term" value="F:microtubule binding"/>
    <property type="evidence" value="ECO:0007669"/>
    <property type="project" value="InterPro"/>
</dbReference>
<dbReference type="PANTHER" id="PTHR46562">
    <property type="entry name" value="SERINE/THREONINE-KINASE ULK4-LIKE PROTEIN-RELATED"/>
    <property type="match status" value="1"/>
</dbReference>
<feature type="domain" description="Serine/threonine-protein kinase ULK4/RUNKEL HEAT repeats" evidence="2">
    <location>
        <begin position="596"/>
        <end position="771"/>
    </location>
</feature>
<feature type="compositionally biased region" description="Low complexity" evidence="1">
    <location>
        <begin position="31"/>
        <end position="42"/>
    </location>
</feature>
<feature type="non-terminal residue" evidence="3">
    <location>
        <position position="1"/>
    </location>
</feature>
<dbReference type="InterPro" id="IPR044591">
    <property type="entry name" value="RUK"/>
</dbReference>
<dbReference type="InterPro" id="IPR056981">
    <property type="entry name" value="HEAT_ULK4_RUNKEL"/>
</dbReference>
<dbReference type="Pfam" id="PF23606">
    <property type="entry name" value="HEAT_ULK4"/>
    <property type="match status" value="1"/>
</dbReference>
<dbReference type="Proteomes" id="UP000654075">
    <property type="component" value="Unassembled WGS sequence"/>
</dbReference>
<name>A0A813G035_POLGL</name>
<sequence>KAPGDIADVQALPCEPQLEELRRLGLNCGGSAASPVSTATSSRGLRGNASDDDRRGQELLDAEGDAAKARPCSAAAAAAAVAAANAAQQAAAVSPVTNAEPPAAVLQASAFGGSSNLRARLGAALFARVKELATVSEPGVRPISRNPQIEEPEVLDMPSDLPFTPLRFEEVCSRPHAELEAFLTKVYRCIAQGSPEQKISALKYLDLICCHMQVADLVVNSSLLRLVLRMLNARRGSGPAASSIAAATPALRARLLSLIGQLLRHACYLQPGEAEHGLFDVLLEGLTDADVSLRRRAAAAVGELLFYIATQPSQSSARPGSSVGGSSWQVPRSVLQALVQVLLSHSEDEVVQHYVAKTVENVATQCPDVAYGWFYSRELLQALASHVRHSSCEHFRQSCLAAGAHLWRGVPEDQALFAAAVPADGLLAAEADLVTAGLADLAPQGVPHALQLIAQLLLRTPGLSLFSAALPKLSLTLVEDFLRTASQPRYNPALRGRATVLLVMLCALDDPRDVRNLRISLEKQLSVQLDRLAREDDGYVVQCLAAVAAVLESVAIAVLQSLVDALRRLQVETADALEVGHATAIPAAGGDHMFGPLHLLPTLLNMACSAVLCGCLLGPKALPLLGAVFDLAARALPPADVSQGSSVGAERAERLQPLVLMVMEALTSQQGLMLEHAPQVVRCLLPALATFLPSSQGEVRLLALKCFCGVCVLFLNDDHIFDPMAEKPSETSLLLDALLCSRALPALPVLLTDLAPAPSYALRLLATLLSRGSSSAGLAVRQLGLAKHVLASLGSQQGLAPHTALLAHCLLQARQVSVCDLVEAGVVDAACTVLREAVEVVRDPPAQLDFAMVDAALNVAEEVLAQVSSLLRGSGPPAATADSRQTPPPELGGLMVRSLPLLCLLCARLARAKLASLLERSTSCCQHLADVARCWQDSVQAADLPARSVAALLESLALVVRWKSIDPSLARTLQRRILAVLSWAISPEAASEVRVEVAAGIERLLRERGLGDDPTVAAEAHNVIAVAVGRGVAAHAS</sequence>
<comment type="caution">
    <text evidence="3">The sequence shown here is derived from an EMBL/GenBank/DDBJ whole genome shotgun (WGS) entry which is preliminary data.</text>
</comment>
<dbReference type="PANTHER" id="PTHR46562:SF1">
    <property type="entry name" value="SERINE_THREONINE-PROTEIN KINASE ULK4"/>
    <property type="match status" value="1"/>
</dbReference>
<dbReference type="InterPro" id="IPR016024">
    <property type="entry name" value="ARM-type_fold"/>
</dbReference>
<reference evidence="3" key="1">
    <citation type="submission" date="2021-02" db="EMBL/GenBank/DDBJ databases">
        <authorList>
            <person name="Dougan E. K."/>
            <person name="Rhodes N."/>
            <person name="Thang M."/>
            <person name="Chan C."/>
        </authorList>
    </citation>
    <scope>NUCLEOTIDE SEQUENCE</scope>
</reference>
<accession>A0A813G035</accession>
<feature type="region of interest" description="Disordered" evidence="1">
    <location>
        <begin position="31"/>
        <end position="55"/>
    </location>
</feature>
<evidence type="ECO:0000313" key="4">
    <source>
        <dbReference type="Proteomes" id="UP000654075"/>
    </source>
</evidence>
<organism evidence="3 4">
    <name type="scientific">Polarella glacialis</name>
    <name type="common">Dinoflagellate</name>
    <dbReference type="NCBI Taxonomy" id="89957"/>
    <lineage>
        <taxon>Eukaryota</taxon>
        <taxon>Sar</taxon>
        <taxon>Alveolata</taxon>
        <taxon>Dinophyceae</taxon>
        <taxon>Suessiales</taxon>
        <taxon>Suessiaceae</taxon>
        <taxon>Polarella</taxon>
    </lineage>
</organism>
<evidence type="ECO:0000313" key="3">
    <source>
        <dbReference type="EMBL" id="CAE8616019.1"/>
    </source>
</evidence>
<evidence type="ECO:0000259" key="2">
    <source>
        <dbReference type="Pfam" id="PF23606"/>
    </source>
</evidence>
<dbReference type="EMBL" id="CAJNNV010025774">
    <property type="protein sequence ID" value="CAE8616019.1"/>
    <property type="molecule type" value="Genomic_DNA"/>
</dbReference>
<dbReference type="SUPFAM" id="SSF48371">
    <property type="entry name" value="ARM repeat"/>
    <property type="match status" value="1"/>
</dbReference>
<proteinExistence type="predicted"/>
<protein>
    <recommendedName>
        <fullName evidence="2">Serine/threonine-protein kinase ULK4/RUNKEL HEAT repeats domain-containing protein</fullName>
    </recommendedName>
</protein>
<dbReference type="OrthoDB" id="266718at2759"/>
<dbReference type="AlphaFoldDB" id="A0A813G035"/>
<keyword evidence="4" id="KW-1185">Reference proteome</keyword>